<gene>
    <name evidence="2" type="ORF">ACFF45_09095</name>
</gene>
<evidence type="ECO:0000313" key="2">
    <source>
        <dbReference type="EMBL" id="MFB9462855.1"/>
    </source>
</evidence>
<dbReference type="RefSeq" id="WP_381344356.1">
    <property type="nucleotide sequence ID" value="NZ_JBHMCY010000013.1"/>
</dbReference>
<dbReference type="EMBL" id="JBHMCY010000013">
    <property type="protein sequence ID" value="MFB9462855.1"/>
    <property type="molecule type" value="Genomic_DNA"/>
</dbReference>
<evidence type="ECO:0000313" key="3">
    <source>
        <dbReference type="Proteomes" id="UP001589709"/>
    </source>
</evidence>
<sequence length="134" mass="13949">MSPRSRAFAVLAAAAIGSPLLLAAPAQSVEMGTVTYSGKVSCETRFPAPSKAVPTQVALSSGAAADRKATDMVDNDGLRTADYGPVDIVVPLDSTFQLRVAVTCKAPGKKAGVFNRQVEQKALTDEDALKVDLK</sequence>
<feature type="chain" id="PRO_5046044146" evidence="1">
    <location>
        <begin position="24"/>
        <end position="134"/>
    </location>
</feature>
<evidence type="ECO:0000256" key="1">
    <source>
        <dbReference type="SAM" id="SignalP"/>
    </source>
</evidence>
<reference evidence="2 3" key="1">
    <citation type="submission" date="2024-09" db="EMBL/GenBank/DDBJ databases">
        <authorList>
            <person name="Sun Q."/>
            <person name="Mori K."/>
        </authorList>
    </citation>
    <scope>NUCLEOTIDE SEQUENCE [LARGE SCALE GENOMIC DNA]</scope>
    <source>
        <strain evidence="2 3">JCM 6917</strain>
    </source>
</reference>
<comment type="caution">
    <text evidence="2">The sequence shown here is derived from an EMBL/GenBank/DDBJ whole genome shotgun (WGS) entry which is preliminary data.</text>
</comment>
<proteinExistence type="predicted"/>
<protein>
    <submittedName>
        <fullName evidence="2">Uncharacterized protein</fullName>
    </submittedName>
</protein>
<accession>A0ABV5MXV2</accession>
<keyword evidence="1" id="KW-0732">Signal</keyword>
<dbReference type="Proteomes" id="UP001589709">
    <property type="component" value="Unassembled WGS sequence"/>
</dbReference>
<name>A0ABV5MXV2_9ACTN</name>
<keyword evidence="3" id="KW-1185">Reference proteome</keyword>
<feature type="signal peptide" evidence="1">
    <location>
        <begin position="1"/>
        <end position="23"/>
    </location>
</feature>
<organism evidence="2 3">
    <name type="scientific">Streptomyces cinereospinus</name>
    <dbReference type="NCBI Taxonomy" id="285561"/>
    <lineage>
        <taxon>Bacteria</taxon>
        <taxon>Bacillati</taxon>
        <taxon>Actinomycetota</taxon>
        <taxon>Actinomycetes</taxon>
        <taxon>Kitasatosporales</taxon>
        <taxon>Streptomycetaceae</taxon>
        <taxon>Streptomyces</taxon>
    </lineage>
</organism>